<sequence length="88" mass="9983">MSNPIIRKADRDDLPFLIPMSRRFVEESSLPFTFDVEATISYLTSMMESENTIVLVEYDDGVITGGILGSVDKDFCRESCAYVIKMYV</sequence>
<protein>
    <recommendedName>
        <fullName evidence="2">N-acetyltransferase domain-containing protein</fullName>
    </recommendedName>
</protein>
<reference evidence="1" key="1">
    <citation type="journal article" date="2015" name="Nature">
        <title>Complex archaea that bridge the gap between prokaryotes and eukaryotes.</title>
        <authorList>
            <person name="Spang A."/>
            <person name="Saw J.H."/>
            <person name="Jorgensen S.L."/>
            <person name="Zaremba-Niedzwiedzka K."/>
            <person name="Martijn J."/>
            <person name="Lind A.E."/>
            <person name="van Eijk R."/>
            <person name="Schleper C."/>
            <person name="Guy L."/>
            <person name="Ettema T.J."/>
        </authorList>
    </citation>
    <scope>NUCLEOTIDE SEQUENCE</scope>
</reference>
<dbReference type="AlphaFoldDB" id="A0A0F8X377"/>
<feature type="non-terminal residue" evidence="1">
    <location>
        <position position="88"/>
    </location>
</feature>
<accession>A0A0F8X377</accession>
<proteinExistence type="predicted"/>
<dbReference type="Gene3D" id="3.40.630.30">
    <property type="match status" value="1"/>
</dbReference>
<gene>
    <name evidence="1" type="ORF">LCGC14_3075710</name>
</gene>
<organism evidence="1">
    <name type="scientific">marine sediment metagenome</name>
    <dbReference type="NCBI Taxonomy" id="412755"/>
    <lineage>
        <taxon>unclassified sequences</taxon>
        <taxon>metagenomes</taxon>
        <taxon>ecological metagenomes</taxon>
    </lineage>
</organism>
<dbReference type="InterPro" id="IPR016181">
    <property type="entry name" value="Acyl_CoA_acyltransferase"/>
</dbReference>
<comment type="caution">
    <text evidence="1">The sequence shown here is derived from an EMBL/GenBank/DDBJ whole genome shotgun (WGS) entry which is preliminary data.</text>
</comment>
<dbReference type="SUPFAM" id="SSF55729">
    <property type="entry name" value="Acyl-CoA N-acyltransferases (Nat)"/>
    <property type="match status" value="1"/>
</dbReference>
<name>A0A0F8X377_9ZZZZ</name>
<dbReference type="EMBL" id="LAZR01065548">
    <property type="protein sequence ID" value="KKK55325.1"/>
    <property type="molecule type" value="Genomic_DNA"/>
</dbReference>
<evidence type="ECO:0008006" key="2">
    <source>
        <dbReference type="Google" id="ProtNLM"/>
    </source>
</evidence>
<evidence type="ECO:0000313" key="1">
    <source>
        <dbReference type="EMBL" id="KKK55325.1"/>
    </source>
</evidence>